<evidence type="ECO:0000313" key="2">
    <source>
        <dbReference type="Proteomes" id="UP000001880"/>
    </source>
</evidence>
<dbReference type="RefSeq" id="WP_012830043.1">
    <property type="nucleotide sequence ID" value="NC_013440.1"/>
</dbReference>
<name>D0LU87_HALO1</name>
<organism evidence="1 2">
    <name type="scientific">Haliangium ochraceum (strain DSM 14365 / JCM 11303 / SMP-2)</name>
    <dbReference type="NCBI Taxonomy" id="502025"/>
    <lineage>
        <taxon>Bacteria</taxon>
        <taxon>Pseudomonadati</taxon>
        <taxon>Myxococcota</taxon>
        <taxon>Polyangia</taxon>
        <taxon>Haliangiales</taxon>
        <taxon>Kofleriaceae</taxon>
        <taxon>Haliangium</taxon>
    </lineage>
</organism>
<dbReference type="Proteomes" id="UP000001880">
    <property type="component" value="Chromosome"/>
</dbReference>
<dbReference type="AlphaFoldDB" id="D0LU87"/>
<reference evidence="1 2" key="1">
    <citation type="journal article" date="2010" name="Stand. Genomic Sci.">
        <title>Complete genome sequence of Haliangium ochraceum type strain (SMP-2).</title>
        <authorList>
            <consortium name="US DOE Joint Genome Institute (JGI-PGF)"/>
            <person name="Ivanova N."/>
            <person name="Daum C."/>
            <person name="Lang E."/>
            <person name="Abt B."/>
            <person name="Kopitz M."/>
            <person name="Saunders E."/>
            <person name="Lapidus A."/>
            <person name="Lucas S."/>
            <person name="Glavina Del Rio T."/>
            <person name="Nolan M."/>
            <person name="Tice H."/>
            <person name="Copeland A."/>
            <person name="Cheng J.F."/>
            <person name="Chen F."/>
            <person name="Bruce D."/>
            <person name="Goodwin L."/>
            <person name="Pitluck S."/>
            <person name="Mavromatis K."/>
            <person name="Pati A."/>
            <person name="Mikhailova N."/>
            <person name="Chen A."/>
            <person name="Palaniappan K."/>
            <person name="Land M."/>
            <person name="Hauser L."/>
            <person name="Chang Y.J."/>
            <person name="Jeffries C.D."/>
            <person name="Detter J.C."/>
            <person name="Brettin T."/>
            <person name="Rohde M."/>
            <person name="Goker M."/>
            <person name="Bristow J."/>
            <person name="Markowitz V."/>
            <person name="Eisen J.A."/>
            <person name="Hugenholtz P."/>
            <person name="Kyrpides N.C."/>
            <person name="Klenk H.P."/>
        </authorList>
    </citation>
    <scope>NUCLEOTIDE SEQUENCE [LARGE SCALE GENOMIC DNA]</scope>
    <source>
        <strain evidence="2">DSM 14365 / CIP 107738 / JCM 11303 / AJ 13395 / SMP-2</strain>
    </source>
</reference>
<sequence>MAKLIEGFKDGRPELGRRTFLVPETHAEVLALLYHEQTGIVGGLPVGPLTTDTCGAYGIRMYPDQDPAVLEETRRYFEKLAERFSNDLPKA</sequence>
<proteinExistence type="predicted"/>
<protein>
    <submittedName>
        <fullName evidence="1">Uncharacterized protein</fullName>
    </submittedName>
</protein>
<gene>
    <name evidence="1" type="ordered locus">Hoch_4962</name>
</gene>
<evidence type="ECO:0000313" key="1">
    <source>
        <dbReference type="EMBL" id="ACY17451.1"/>
    </source>
</evidence>
<keyword evidence="2" id="KW-1185">Reference proteome</keyword>
<dbReference type="HOGENOM" id="CLU_2422872_0_0_7"/>
<accession>D0LU87</accession>
<dbReference type="KEGG" id="hoh:Hoch_4962"/>
<dbReference type="EMBL" id="CP001804">
    <property type="protein sequence ID" value="ACY17451.1"/>
    <property type="molecule type" value="Genomic_DNA"/>
</dbReference>
<dbReference type="STRING" id="502025.Hoch_4962"/>